<evidence type="ECO:0000256" key="13">
    <source>
        <dbReference type="PROSITE-ProRule" id="PRU00277"/>
    </source>
</evidence>
<proteinExistence type="inferred from homology"/>
<dbReference type="GO" id="GO:0044183">
    <property type="term" value="F:protein folding chaperone"/>
    <property type="evidence" value="ECO:0007669"/>
    <property type="project" value="TreeGrafter"/>
</dbReference>
<dbReference type="Pfam" id="PF00254">
    <property type="entry name" value="FKBP_C"/>
    <property type="match status" value="1"/>
</dbReference>
<comment type="domain">
    <text evidence="12">Consists of 3 domains; the N-terminus binds the ribosome, the middle domain has PPIase activity, while the C-terminus has intrinsic chaperone activity on its own.</text>
</comment>
<organism evidence="16 17">
    <name type="scientific">Pseudoalteromonas luteoviolacea DSM 6061</name>
    <dbReference type="NCBI Taxonomy" id="1365250"/>
    <lineage>
        <taxon>Bacteria</taxon>
        <taxon>Pseudomonadati</taxon>
        <taxon>Pseudomonadota</taxon>
        <taxon>Gammaproteobacteria</taxon>
        <taxon>Alteromonadales</taxon>
        <taxon>Pseudoalteromonadaceae</taxon>
        <taxon>Pseudoalteromonas</taxon>
    </lineage>
</organism>
<evidence type="ECO:0000313" key="17">
    <source>
        <dbReference type="Proteomes" id="UP000076643"/>
    </source>
</evidence>
<evidence type="ECO:0000256" key="2">
    <source>
        <dbReference type="ARBA" id="ARBA00005464"/>
    </source>
</evidence>
<dbReference type="FunFam" id="3.10.50.40:FF:000001">
    <property type="entry name" value="Trigger factor"/>
    <property type="match status" value="1"/>
</dbReference>
<evidence type="ECO:0000256" key="4">
    <source>
        <dbReference type="ARBA" id="ARBA00016902"/>
    </source>
</evidence>
<dbReference type="RefSeq" id="WP_063365350.1">
    <property type="nucleotide sequence ID" value="NZ_AQHB01000028.1"/>
</dbReference>
<accession>A0A166WI13</accession>
<evidence type="ECO:0000256" key="11">
    <source>
        <dbReference type="ARBA" id="ARBA00029986"/>
    </source>
</evidence>
<evidence type="ECO:0000256" key="10">
    <source>
        <dbReference type="ARBA" id="ARBA00023306"/>
    </source>
</evidence>
<dbReference type="GO" id="GO:0005737">
    <property type="term" value="C:cytoplasm"/>
    <property type="evidence" value="ECO:0007669"/>
    <property type="project" value="UniProtKB-SubCell"/>
</dbReference>
<comment type="function">
    <text evidence="12">Involved in protein export. Acts as a chaperone by maintaining the newly synthesized protein in an open conformation. Functions as a peptidyl-prolyl cis-trans isomerase.</text>
</comment>
<keyword evidence="7 12" id="KW-0697">Rotamase</keyword>
<dbReference type="PIRSF" id="PIRSF003095">
    <property type="entry name" value="Trigger_factor"/>
    <property type="match status" value="1"/>
</dbReference>
<dbReference type="InterPro" id="IPR008881">
    <property type="entry name" value="Trigger_fac_ribosome-bd_bac"/>
</dbReference>
<keyword evidence="10 12" id="KW-0131">Cell cycle</keyword>
<evidence type="ECO:0000256" key="12">
    <source>
        <dbReference type="HAMAP-Rule" id="MF_00303"/>
    </source>
</evidence>
<dbReference type="Pfam" id="PF05698">
    <property type="entry name" value="Trigger_C"/>
    <property type="match status" value="1"/>
</dbReference>
<evidence type="ECO:0000256" key="6">
    <source>
        <dbReference type="ARBA" id="ARBA00022618"/>
    </source>
</evidence>
<comment type="catalytic activity">
    <reaction evidence="1 12 13">
        <text>[protein]-peptidylproline (omega=180) = [protein]-peptidylproline (omega=0)</text>
        <dbReference type="Rhea" id="RHEA:16237"/>
        <dbReference type="Rhea" id="RHEA-COMP:10747"/>
        <dbReference type="Rhea" id="RHEA-COMP:10748"/>
        <dbReference type="ChEBI" id="CHEBI:83833"/>
        <dbReference type="ChEBI" id="CHEBI:83834"/>
        <dbReference type="EC" id="5.2.1.8"/>
    </reaction>
</comment>
<dbReference type="InterPro" id="IPR027304">
    <property type="entry name" value="Trigger_fact/SurA_dom_sf"/>
</dbReference>
<evidence type="ECO:0000256" key="5">
    <source>
        <dbReference type="ARBA" id="ARBA00022490"/>
    </source>
</evidence>
<dbReference type="GO" id="GO:0043022">
    <property type="term" value="F:ribosome binding"/>
    <property type="evidence" value="ECO:0007669"/>
    <property type="project" value="TreeGrafter"/>
</dbReference>
<dbReference type="SUPFAM" id="SSF109998">
    <property type="entry name" value="Triger factor/SurA peptide-binding domain-like"/>
    <property type="match status" value="1"/>
</dbReference>
<dbReference type="PANTHER" id="PTHR30560:SF3">
    <property type="entry name" value="TRIGGER FACTOR-LIKE PROTEIN TIG, CHLOROPLASTIC"/>
    <property type="match status" value="1"/>
</dbReference>
<keyword evidence="8 12" id="KW-0143">Chaperone</keyword>
<keyword evidence="6 12" id="KW-0132">Cell division</keyword>
<feature type="domain" description="PPIase FKBP-type" evidence="15">
    <location>
        <begin position="161"/>
        <end position="246"/>
    </location>
</feature>
<dbReference type="InterPro" id="IPR037041">
    <property type="entry name" value="Trigger_fac_C_sf"/>
</dbReference>
<name>A0A166WI13_9GAMM</name>
<reference evidence="16 17" key="1">
    <citation type="submission" date="2013-07" db="EMBL/GenBank/DDBJ databases">
        <title>Comparative Genomic and Metabolomic Analysis of Twelve Strains of Pseudoalteromonas luteoviolacea.</title>
        <authorList>
            <person name="Vynne N.G."/>
            <person name="Mansson M."/>
            <person name="Gram L."/>
        </authorList>
    </citation>
    <scope>NUCLEOTIDE SEQUENCE [LARGE SCALE GENOMIC DNA]</scope>
    <source>
        <strain evidence="16 17">DSM 6061</strain>
    </source>
</reference>
<keyword evidence="17" id="KW-1185">Reference proteome</keyword>
<dbReference type="PANTHER" id="PTHR30560">
    <property type="entry name" value="TRIGGER FACTOR CHAPERONE AND PEPTIDYL-PROLYL CIS/TRANS ISOMERASE"/>
    <property type="match status" value="1"/>
</dbReference>
<dbReference type="PATRIC" id="fig|1365250.3.peg.2515"/>
<dbReference type="AlphaFoldDB" id="A0A166WI13"/>
<dbReference type="EC" id="5.2.1.8" evidence="3 12"/>
<dbReference type="InterPro" id="IPR046357">
    <property type="entry name" value="PPIase_dom_sf"/>
</dbReference>
<protein>
    <recommendedName>
        <fullName evidence="4 12">Trigger factor</fullName>
        <shortName evidence="12">TF</shortName>
        <ecNumber evidence="3 12">5.2.1.8</ecNumber>
    </recommendedName>
    <alternativeName>
        <fullName evidence="11 12">PPIase</fullName>
    </alternativeName>
</protein>
<dbReference type="Gene3D" id="3.30.70.1050">
    <property type="entry name" value="Trigger factor ribosome-binding domain"/>
    <property type="match status" value="1"/>
</dbReference>
<dbReference type="SUPFAM" id="SSF102735">
    <property type="entry name" value="Trigger factor ribosome-binding domain"/>
    <property type="match status" value="1"/>
</dbReference>
<dbReference type="Proteomes" id="UP000076643">
    <property type="component" value="Unassembled WGS sequence"/>
</dbReference>
<dbReference type="FunFam" id="3.30.70.1050:FF:000001">
    <property type="entry name" value="Trigger factor"/>
    <property type="match status" value="1"/>
</dbReference>
<dbReference type="GO" id="GO:0051301">
    <property type="term" value="P:cell division"/>
    <property type="evidence" value="ECO:0007669"/>
    <property type="project" value="UniProtKB-KW"/>
</dbReference>
<evidence type="ECO:0000256" key="3">
    <source>
        <dbReference type="ARBA" id="ARBA00013194"/>
    </source>
</evidence>
<sequence length="435" mass="48047">MQVSVETTQGLERRLTITVPAENVETEVKKRLQQLSKTQRIDGFRPGKVPVSVINKRYGAAVRQEVAGDLMQRNYIEAIVSEKINPAGAPNFAPKTLEAGKDLEFEATFEVYPEVEIKDLDKVAVEKPVVEVTADDLANMLETLRKQHATWTEVDAAAGEQDRVTVDFLGTVEGEEFEGGKAEDFPLELGQGRMIPGFEDGIVGKKAGEEVVADVTFPEEYHAENLKGKPAQFTITVKKVEVQELPELNDEFATKFGVADGGVDALKEEVKKNMTRELDQAVKAKVKEQAIKGLLDTNEVEVPKALIDQEIDALRQQAAQRFGGDAKNMPELPAELFHEQAVTRVKTGLLLGEVIKANDIKVDDAKVESLIENVASAYEDPSEVVNYYKENDQLMQQMRNVAMEEQAVEAVLSSATVTDVEKSFDDIMNPQQAAE</sequence>
<keyword evidence="5 12" id="KW-0963">Cytoplasm</keyword>
<dbReference type="InterPro" id="IPR036611">
    <property type="entry name" value="Trigger_fac_ribosome-bd_sf"/>
</dbReference>
<dbReference type="InterPro" id="IPR001179">
    <property type="entry name" value="PPIase_FKBP_dom"/>
</dbReference>
<dbReference type="InterPro" id="IPR005215">
    <property type="entry name" value="Trig_fac"/>
</dbReference>
<evidence type="ECO:0000256" key="8">
    <source>
        <dbReference type="ARBA" id="ARBA00023186"/>
    </source>
</evidence>
<dbReference type="GO" id="GO:0043335">
    <property type="term" value="P:protein unfolding"/>
    <property type="evidence" value="ECO:0007669"/>
    <property type="project" value="TreeGrafter"/>
</dbReference>
<dbReference type="STRING" id="43657.S4054249_16925"/>
<evidence type="ECO:0000256" key="7">
    <source>
        <dbReference type="ARBA" id="ARBA00023110"/>
    </source>
</evidence>
<dbReference type="GO" id="GO:0051083">
    <property type="term" value="P:'de novo' cotranslational protein folding"/>
    <property type="evidence" value="ECO:0007669"/>
    <property type="project" value="TreeGrafter"/>
</dbReference>
<dbReference type="Gene3D" id="1.10.3120.10">
    <property type="entry name" value="Trigger factor, C-terminal domain"/>
    <property type="match status" value="1"/>
</dbReference>
<dbReference type="GO" id="GO:0015031">
    <property type="term" value="P:protein transport"/>
    <property type="evidence" value="ECO:0007669"/>
    <property type="project" value="UniProtKB-UniRule"/>
</dbReference>
<dbReference type="Pfam" id="PF05697">
    <property type="entry name" value="Trigger_N"/>
    <property type="match status" value="1"/>
</dbReference>
<dbReference type="Gene3D" id="3.10.50.40">
    <property type="match status" value="1"/>
</dbReference>
<dbReference type="SUPFAM" id="SSF54534">
    <property type="entry name" value="FKBP-like"/>
    <property type="match status" value="1"/>
</dbReference>
<evidence type="ECO:0000256" key="1">
    <source>
        <dbReference type="ARBA" id="ARBA00000971"/>
    </source>
</evidence>
<comment type="subcellular location">
    <subcellularLocation>
        <location evidence="12">Cytoplasm</location>
    </subcellularLocation>
    <text evidence="12">About half TF is bound to the ribosome near the polypeptide exit tunnel while the other half is free in the cytoplasm.</text>
</comment>
<evidence type="ECO:0000256" key="14">
    <source>
        <dbReference type="RuleBase" id="RU003914"/>
    </source>
</evidence>
<dbReference type="NCBIfam" id="TIGR00115">
    <property type="entry name" value="tig"/>
    <property type="match status" value="1"/>
</dbReference>
<evidence type="ECO:0000256" key="9">
    <source>
        <dbReference type="ARBA" id="ARBA00023235"/>
    </source>
</evidence>
<dbReference type="HAMAP" id="MF_00303">
    <property type="entry name" value="Trigger_factor_Tig"/>
    <property type="match status" value="1"/>
</dbReference>
<gene>
    <name evidence="12" type="primary">tig</name>
    <name evidence="16" type="ORF">N475_01460</name>
</gene>
<evidence type="ECO:0000313" key="16">
    <source>
        <dbReference type="EMBL" id="KZN37506.1"/>
    </source>
</evidence>
<evidence type="ECO:0000259" key="15">
    <source>
        <dbReference type="PROSITE" id="PS50059"/>
    </source>
</evidence>
<comment type="similarity">
    <text evidence="2 12 14">Belongs to the FKBP-type PPIase family. Tig subfamily.</text>
</comment>
<comment type="caution">
    <text evidence="16">The sequence shown here is derived from an EMBL/GenBank/DDBJ whole genome shotgun (WGS) entry which is preliminary data.</text>
</comment>
<dbReference type="PROSITE" id="PS50059">
    <property type="entry name" value="FKBP_PPIASE"/>
    <property type="match status" value="1"/>
</dbReference>
<dbReference type="EMBL" id="AUYB01000103">
    <property type="protein sequence ID" value="KZN37506.1"/>
    <property type="molecule type" value="Genomic_DNA"/>
</dbReference>
<dbReference type="GO" id="GO:0003755">
    <property type="term" value="F:peptidyl-prolyl cis-trans isomerase activity"/>
    <property type="evidence" value="ECO:0007669"/>
    <property type="project" value="UniProtKB-UniRule"/>
</dbReference>
<dbReference type="InterPro" id="IPR008880">
    <property type="entry name" value="Trigger_fac_C"/>
</dbReference>
<keyword evidence="9 12" id="KW-0413">Isomerase</keyword>